<evidence type="ECO:0000313" key="8">
    <source>
        <dbReference type="EMBL" id="KZV87010.1"/>
    </source>
</evidence>
<keyword evidence="5 7" id="KW-0472">Membrane</keyword>
<evidence type="ECO:0000256" key="6">
    <source>
        <dbReference type="SAM" id="MobiDB-lite"/>
    </source>
</evidence>
<dbReference type="InParanoid" id="A0A165EIE6"/>
<evidence type="ECO:0000256" key="5">
    <source>
        <dbReference type="ARBA" id="ARBA00023136"/>
    </source>
</evidence>
<evidence type="ECO:0000256" key="7">
    <source>
        <dbReference type="SAM" id="Phobius"/>
    </source>
</evidence>
<evidence type="ECO:0000313" key="9">
    <source>
        <dbReference type="Proteomes" id="UP000077266"/>
    </source>
</evidence>
<dbReference type="PANTHER" id="PTHR12841:SF6">
    <property type="entry name" value="PROTEIN UNC-50 HOMOLOG"/>
    <property type="match status" value="1"/>
</dbReference>
<keyword evidence="3 7" id="KW-0812">Transmembrane</keyword>
<evidence type="ECO:0000256" key="3">
    <source>
        <dbReference type="ARBA" id="ARBA00022692"/>
    </source>
</evidence>
<evidence type="ECO:0000256" key="2">
    <source>
        <dbReference type="ARBA" id="ARBA00006293"/>
    </source>
</evidence>
<keyword evidence="9" id="KW-1185">Reference proteome</keyword>
<evidence type="ECO:0000256" key="1">
    <source>
        <dbReference type="ARBA" id="ARBA00004141"/>
    </source>
</evidence>
<accession>A0A165EIE6</accession>
<protein>
    <submittedName>
        <fullName evidence="8">UNC-50 protein</fullName>
    </submittedName>
</protein>
<feature type="transmembrane region" description="Helical" evidence="7">
    <location>
        <begin position="133"/>
        <end position="153"/>
    </location>
</feature>
<reference evidence="8 9" key="1">
    <citation type="journal article" date="2016" name="Mol. Biol. Evol.">
        <title>Comparative Genomics of Early-Diverging Mushroom-Forming Fungi Provides Insights into the Origins of Lignocellulose Decay Capabilities.</title>
        <authorList>
            <person name="Nagy L.G."/>
            <person name="Riley R."/>
            <person name="Tritt A."/>
            <person name="Adam C."/>
            <person name="Daum C."/>
            <person name="Floudas D."/>
            <person name="Sun H."/>
            <person name="Yadav J.S."/>
            <person name="Pangilinan J."/>
            <person name="Larsson K.H."/>
            <person name="Matsuura K."/>
            <person name="Barry K."/>
            <person name="Labutti K."/>
            <person name="Kuo R."/>
            <person name="Ohm R.A."/>
            <person name="Bhattacharya S.S."/>
            <person name="Shirouzu T."/>
            <person name="Yoshinaga Y."/>
            <person name="Martin F.M."/>
            <person name="Grigoriev I.V."/>
            <person name="Hibbett D.S."/>
        </authorList>
    </citation>
    <scope>NUCLEOTIDE SEQUENCE [LARGE SCALE GENOMIC DNA]</scope>
    <source>
        <strain evidence="8 9">HHB12029</strain>
    </source>
</reference>
<dbReference type="InterPro" id="IPR007881">
    <property type="entry name" value="UNC-50"/>
</dbReference>
<dbReference type="STRING" id="1314781.A0A165EIE6"/>
<dbReference type="EMBL" id="KV426138">
    <property type="protein sequence ID" value="KZV87010.1"/>
    <property type="molecule type" value="Genomic_DNA"/>
</dbReference>
<dbReference type="Proteomes" id="UP000077266">
    <property type="component" value="Unassembled WGS sequence"/>
</dbReference>
<dbReference type="AlphaFoldDB" id="A0A165EIE6"/>
<dbReference type="GO" id="GO:0000139">
    <property type="term" value="C:Golgi membrane"/>
    <property type="evidence" value="ECO:0007669"/>
    <property type="project" value="TreeGrafter"/>
</dbReference>
<sequence>MSVLPTAASHAPAHASPNIGGSSSASARPWTSHPPANVSARLPLIFRRLHKYQQMDFELAAWQLTYLCIAPRRVYRNVYFHKQTKNTWARDDPAILLLISACLCVAAIAWSLVYSLSPLQGIGLALLMIFRDFLLPGIVVATALWLIGNRVLLQPPAHDAASTVEWAYAFDVHINAFFPLFLWLYLAQLFLVPVVLKDNWPCLWVGNTIYLAAFAQYVYGVYLGFNALPFLVRTEALLFPLLPIFIAYVFSLLGFNIAKQVLGVYFGY</sequence>
<proteinExistence type="inferred from homology"/>
<comment type="subcellular location">
    <subcellularLocation>
        <location evidence="1">Membrane</location>
        <topology evidence="1">Multi-pass membrane protein</topology>
    </subcellularLocation>
</comment>
<feature type="transmembrane region" description="Helical" evidence="7">
    <location>
        <begin position="208"/>
        <end position="225"/>
    </location>
</feature>
<keyword evidence="4 7" id="KW-1133">Transmembrane helix</keyword>
<feature type="compositionally biased region" description="Low complexity" evidence="6">
    <location>
        <begin position="7"/>
        <end position="17"/>
    </location>
</feature>
<organism evidence="8 9">
    <name type="scientific">Exidia glandulosa HHB12029</name>
    <dbReference type="NCBI Taxonomy" id="1314781"/>
    <lineage>
        <taxon>Eukaryota</taxon>
        <taxon>Fungi</taxon>
        <taxon>Dikarya</taxon>
        <taxon>Basidiomycota</taxon>
        <taxon>Agaricomycotina</taxon>
        <taxon>Agaricomycetes</taxon>
        <taxon>Auriculariales</taxon>
        <taxon>Exidiaceae</taxon>
        <taxon>Exidia</taxon>
    </lineage>
</organism>
<gene>
    <name evidence="8" type="ORF">EXIGLDRAFT_724150</name>
</gene>
<feature type="transmembrane region" description="Helical" evidence="7">
    <location>
        <begin position="174"/>
        <end position="196"/>
    </location>
</feature>
<dbReference type="FunCoup" id="A0A165EIE6">
    <property type="interactions" value="435"/>
</dbReference>
<feature type="region of interest" description="Disordered" evidence="6">
    <location>
        <begin position="1"/>
        <end position="32"/>
    </location>
</feature>
<feature type="transmembrane region" description="Helical" evidence="7">
    <location>
        <begin position="237"/>
        <end position="258"/>
    </location>
</feature>
<dbReference type="Pfam" id="PF05216">
    <property type="entry name" value="UNC-50"/>
    <property type="match status" value="1"/>
</dbReference>
<comment type="similarity">
    <text evidence="2">Belongs to the unc-50 family.</text>
</comment>
<dbReference type="PANTHER" id="PTHR12841">
    <property type="entry name" value="PROTEIN UNC-50 HOMOLOG"/>
    <property type="match status" value="1"/>
</dbReference>
<name>A0A165EIE6_EXIGL</name>
<dbReference type="OrthoDB" id="10027013at2759"/>
<feature type="transmembrane region" description="Helical" evidence="7">
    <location>
        <begin position="94"/>
        <end position="113"/>
    </location>
</feature>
<evidence type="ECO:0000256" key="4">
    <source>
        <dbReference type="ARBA" id="ARBA00022989"/>
    </source>
</evidence>